<evidence type="ECO:0000256" key="2">
    <source>
        <dbReference type="ARBA" id="ARBA00022448"/>
    </source>
</evidence>
<reference evidence="10" key="1">
    <citation type="submission" date="2016-10" db="EMBL/GenBank/DDBJ databases">
        <authorList>
            <person name="Varghese N."/>
            <person name="Submissions S."/>
        </authorList>
    </citation>
    <scope>NUCLEOTIDE SEQUENCE [LARGE SCALE GENOMIC DNA]</scope>
    <source>
        <strain evidence="10">Jip14</strain>
    </source>
</reference>
<comment type="similarity">
    <text evidence="7">Belongs to the TonB-dependent receptor family.</text>
</comment>
<dbReference type="OrthoDB" id="9768177at2"/>
<dbReference type="EMBL" id="FNZR01000001">
    <property type="protein sequence ID" value="SEK40033.1"/>
    <property type="molecule type" value="Genomic_DNA"/>
</dbReference>
<dbReference type="InterPro" id="IPR008969">
    <property type="entry name" value="CarboxyPept-like_regulatory"/>
</dbReference>
<dbReference type="InterPro" id="IPR037066">
    <property type="entry name" value="Plug_dom_sf"/>
</dbReference>
<dbReference type="InterPro" id="IPR036942">
    <property type="entry name" value="Beta-barrel_TonB_sf"/>
</dbReference>
<dbReference type="NCBIfam" id="TIGR04057">
    <property type="entry name" value="SusC_RagA_signa"/>
    <property type="match status" value="1"/>
</dbReference>
<evidence type="ECO:0000313" key="9">
    <source>
        <dbReference type="EMBL" id="SEK40033.1"/>
    </source>
</evidence>
<evidence type="ECO:0000313" key="10">
    <source>
        <dbReference type="Proteomes" id="UP000198916"/>
    </source>
</evidence>
<dbReference type="NCBIfam" id="TIGR04056">
    <property type="entry name" value="OMP_RagA_SusC"/>
    <property type="match status" value="1"/>
</dbReference>
<proteinExistence type="inferred from homology"/>
<evidence type="ECO:0000256" key="7">
    <source>
        <dbReference type="PROSITE-ProRule" id="PRU01360"/>
    </source>
</evidence>
<dbReference type="InterPro" id="IPR012910">
    <property type="entry name" value="Plug_dom"/>
</dbReference>
<keyword evidence="5 7" id="KW-0472">Membrane</keyword>
<dbReference type="AlphaFoldDB" id="A0A1H7GPE5"/>
<evidence type="ECO:0000256" key="6">
    <source>
        <dbReference type="ARBA" id="ARBA00023237"/>
    </source>
</evidence>
<dbReference type="Gene3D" id="2.170.130.10">
    <property type="entry name" value="TonB-dependent receptor, plug domain"/>
    <property type="match status" value="1"/>
</dbReference>
<gene>
    <name evidence="9" type="ORF">SAMN05421740_101760</name>
</gene>
<feature type="domain" description="TonB-dependent receptor plug" evidence="8">
    <location>
        <begin position="129"/>
        <end position="249"/>
    </location>
</feature>
<keyword evidence="3 7" id="KW-1134">Transmembrane beta strand</keyword>
<evidence type="ECO:0000256" key="5">
    <source>
        <dbReference type="ARBA" id="ARBA00023136"/>
    </source>
</evidence>
<dbReference type="Pfam" id="PF13715">
    <property type="entry name" value="CarbopepD_reg_2"/>
    <property type="match status" value="1"/>
</dbReference>
<evidence type="ECO:0000256" key="3">
    <source>
        <dbReference type="ARBA" id="ARBA00022452"/>
    </source>
</evidence>
<dbReference type="Pfam" id="PF07715">
    <property type="entry name" value="Plug"/>
    <property type="match status" value="1"/>
</dbReference>
<keyword evidence="2 7" id="KW-0813">Transport</keyword>
<dbReference type="Gene3D" id="2.40.170.20">
    <property type="entry name" value="TonB-dependent receptor, beta-barrel domain"/>
    <property type="match status" value="1"/>
</dbReference>
<dbReference type="InterPro" id="IPR023997">
    <property type="entry name" value="TonB-dep_OMP_SusC/RagA_CS"/>
</dbReference>
<comment type="subcellular location">
    <subcellularLocation>
        <location evidence="1 7">Cell outer membrane</location>
        <topology evidence="1 7">Multi-pass membrane protein</topology>
    </subcellularLocation>
</comment>
<dbReference type="InterPro" id="IPR023996">
    <property type="entry name" value="TonB-dep_OMP_SusC/RagA"/>
</dbReference>
<name>A0A1H7GPE5_9SPHI</name>
<dbReference type="STRING" id="332977.SAMN05421740_101760"/>
<dbReference type="GO" id="GO:0009279">
    <property type="term" value="C:cell outer membrane"/>
    <property type="evidence" value="ECO:0007669"/>
    <property type="project" value="UniProtKB-SubCell"/>
</dbReference>
<organism evidence="9 10">
    <name type="scientific">Parapedobacter koreensis</name>
    <dbReference type="NCBI Taxonomy" id="332977"/>
    <lineage>
        <taxon>Bacteria</taxon>
        <taxon>Pseudomonadati</taxon>
        <taxon>Bacteroidota</taxon>
        <taxon>Sphingobacteriia</taxon>
        <taxon>Sphingobacteriales</taxon>
        <taxon>Sphingobacteriaceae</taxon>
        <taxon>Parapedobacter</taxon>
    </lineage>
</organism>
<evidence type="ECO:0000256" key="1">
    <source>
        <dbReference type="ARBA" id="ARBA00004571"/>
    </source>
</evidence>
<dbReference type="RefSeq" id="WP_090602835.1">
    <property type="nucleotide sequence ID" value="NZ_FNZR01000001.1"/>
</dbReference>
<dbReference type="Gene3D" id="2.60.40.1120">
    <property type="entry name" value="Carboxypeptidase-like, regulatory domain"/>
    <property type="match status" value="1"/>
</dbReference>
<dbReference type="Proteomes" id="UP000198916">
    <property type="component" value="Unassembled WGS sequence"/>
</dbReference>
<dbReference type="PROSITE" id="PS52016">
    <property type="entry name" value="TONB_DEPENDENT_REC_3"/>
    <property type="match status" value="1"/>
</dbReference>
<sequence length="1045" mass="114790">MSINFSEIHRTFKKTFLLTAGLLFGSLTLIYAQSAITGTVLDASKGTPILGVSVAQAGTNNGVVTNAEGQFSIRIQQLPARLRISFVGYKQQEVYVQDASKPVVVNLSEDLSYLEEVVITGYTTQQRKNVSGAIATVSFSEANTQQADQDPLKLLQGKAAGVQITSTSGNPGGGVSFVVRGNNSIGGSVNPLYVVDGVFLNTSLPVTGGGGNLLSNPLADINPADIETITLLKDANATAIYGSQGANGVVVITTKRGQRNAASRINVSAKHGVSNAVNKFKATTGPETGELLNEAWINTAAENGESLEDYILRERPTNWDIVYPFTTAGGTPDFSRDNIANLATYDRISDLFQTASTTDYQLSLSGGTATSNHYIGLGYANQESIVKPNTFQRFSGRVNYDNNVTSRLKVGTSYNVTRTGRSNVRNSDNDPGGIINAAIFPRSFLPVFDANGNYLSHATFNNHLRLIEHLDNNYVTWRNTVNLYGEYAFLPELKFRTSGSFDYTSNGSRSFADFALTNNGSASAENDLIQIYTAEQLLTYVKNFSEKHNVNILLGNTVNVRQLQGVNANGSNYIFDSLREVSSGGTTSGGSERNENRLVSFFGSGGYTYDDRYSVEFNFRADGSSRFGKNVRWGYFPAGGFIWNAGQETFIQDLQVFDALKLRATYGYSGNQNGIGNYDALAIWSTSAQSYLDQPSLSPGRLANPDLTWETTRQTNVGLDVGLLRNRLNVTVDVYEKYTTKGLQDVTVPSRSGYSTAVRNYSEISNRGVELTIQSINLQTQDFRWTTDFNISANRNKIERIPQEQTMGASNRGTSILREGYPVNSFFLYKQLYVDPQTGNAVYEDVDGNGIITYADRQIVGNAQPNFTGGLTNTATYKGFELYVFFYFTQGNQIMNMHDFFLVHGGTQNGIGFTSRQLDRWRQPGDVTDIPKMTKYTLNPEQNNSPANNYTGQVASISSRYLDDGSFLRLRNVALNYTLPQAFTSRLGLNRIKATFSATNLWTWTNYKGLDPEVSAQSTNQNTAGYDWATVPQPRTYEFILNLTL</sequence>
<keyword evidence="4 7" id="KW-0812">Transmembrane</keyword>
<evidence type="ECO:0000256" key="4">
    <source>
        <dbReference type="ARBA" id="ARBA00022692"/>
    </source>
</evidence>
<keyword evidence="6 7" id="KW-0998">Cell outer membrane</keyword>
<evidence type="ECO:0000259" key="8">
    <source>
        <dbReference type="Pfam" id="PF07715"/>
    </source>
</evidence>
<protein>
    <submittedName>
        <fullName evidence="9">TonB-linked outer membrane protein, SusC/RagA family</fullName>
    </submittedName>
</protein>
<accession>A0A1H7GPE5</accession>
<dbReference type="InterPro" id="IPR039426">
    <property type="entry name" value="TonB-dep_rcpt-like"/>
</dbReference>
<dbReference type="SUPFAM" id="SSF56935">
    <property type="entry name" value="Porins"/>
    <property type="match status" value="1"/>
</dbReference>
<dbReference type="SUPFAM" id="SSF49464">
    <property type="entry name" value="Carboxypeptidase regulatory domain-like"/>
    <property type="match status" value="1"/>
</dbReference>
<keyword evidence="10" id="KW-1185">Reference proteome</keyword>